<evidence type="ECO:0000313" key="8">
    <source>
        <dbReference type="Proteomes" id="UP000050265"/>
    </source>
</evidence>
<dbReference type="HAMAP" id="MF_00710">
    <property type="entry name" value="Malonate_deCO2ase_dsu"/>
    <property type="match status" value="1"/>
</dbReference>
<sequence>LRLAARLICWLPACLSTAWSLRSAVFRGVSEMETLSFEFPAGQPPKGRALVGVVGSGDLEVLLEPGSPGKLSIQVVTSVNGASLRWKHLFERMFDGQTPPALSIDIHDFGATPGVVRLRLEQGFEEIGHD</sequence>
<keyword evidence="3 5" id="KW-0597">Phosphoprotein</keyword>
<feature type="modified residue" description="O-(phosphoribosyl dephospho-coenzyme A)serine" evidence="5">
    <location>
        <position position="56"/>
    </location>
</feature>
<evidence type="ECO:0000256" key="2">
    <source>
        <dbReference type="ARBA" id="ARBA00022490"/>
    </source>
</evidence>
<evidence type="ECO:0000256" key="1">
    <source>
        <dbReference type="ARBA" id="ARBA00004496"/>
    </source>
</evidence>
<gene>
    <name evidence="7" type="ORF">ALO35_03303</name>
</gene>
<keyword evidence="2" id="KW-0963">Cytoplasm</keyword>
<proteinExistence type="inferred from homology"/>
<dbReference type="InterPro" id="IPR009662">
    <property type="entry name" value="Malonate_deCO2ase_dsu"/>
</dbReference>
<organism evidence="7 8">
    <name type="scientific">Pseudomonas amygdali pv. lachrymans</name>
    <name type="common">Pseudomonas syringae pv. lachrymans</name>
    <dbReference type="NCBI Taxonomy" id="53707"/>
    <lineage>
        <taxon>Bacteria</taxon>
        <taxon>Pseudomonadati</taxon>
        <taxon>Pseudomonadota</taxon>
        <taxon>Gammaproteobacteria</taxon>
        <taxon>Pseudomonadales</taxon>
        <taxon>Pseudomonadaceae</taxon>
        <taxon>Pseudomonas</taxon>
        <taxon>Pseudomonas amygdali</taxon>
    </lineage>
</organism>
<dbReference type="NCBIfam" id="TIGR03130">
    <property type="entry name" value="malonate_delta"/>
    <property type="match status" value="1"/>
</dbReference>
<reference evidence="7 8" key="1">
    <citation type="submission" date="2015-09" db="EMBL/GenBank/DDBJ databases">
        <title>Genome announcement of multiple Pseudomonas syringae strains.</title>
        <authorList>
            <person name="Thakur S."/>
            <person name="Wang P.W."/>
            <person name="Gong Y."/>
            <person name="Weir B.S."/>
            <person name="Guttman D.S."/>
        </authorList>
    </citation>
    <scope>NUCLEOTIDE SEQUENCE [LARGE SCALE GENOMIC DNA]</scope>
    <source>
        <strain evidence="7 8">ICMP3507</strain>
    </source>
</reference>
<evidence type="ECO:0000256" key="6">
    <source>
        <dbReference type="SAM" id="SignalP"/>
    </source>
</evidence>
<comment type="caution">
    <text evidence="7">The sequence shown here is derived from an EMBL/GenBank/DDBJ whole genome shotgun (WGS) entry which is preliminary data.</text>
</comment>
<dbReference type="InterPro" id="IPR023439">
    <property type="entry name" value="Mal_deCO2ase/Cit_lyase_ACP"/>
</dbReference>
<evidence type="ECO:0000256" key="3">
    <source>
        <dbReference type="ARBA" id="ARBA00022553"/>
    </source>
</evidence>
<evidence type="ECO:0000256" key="4">
    <source>
        <dbReference type="NCBIfam" id="TIGR03130"/>
    </source>
</evidence>
<dbReference type="Proteomes" id="UP000050265">
    <property type="component" value="Unassembled WGS sequence"/>
</dbReference>
<dbReference type="PATRIC" id="fig|53707.9.peg.4883"/>
<dbReference type="Pfam" id="PF06857">
    <property type="entry name" value="ACP"/>
    <property type="match status" value="1"/>
</dbReference>
<evidence type="ECO:0000313" key="7">
    <source>
        <dbReference type="EMBL" id="KPX65134.1"/>
    </source>
</evidence>
<keyword evidence="6" id="KW-0732">Signal</keyword>
<feature type="signal peptide" evidence="6">
    <location>
        <begin position="1"/>
        <end position="18"/>
    </location>
</feature>
<comment type="subcellular location">
    <subcellularLocation>
        <location evidence="1">Cytoplasm</location>
    </subcellularLocation>
</comment>
<accession>A0A0P9V6A4</accession>
<dbReference type="EMBL" id="LJQP01000301">
    <property type="protein sequence ID" value="KPX65134.1"/>
    <property type="molecule type" value="Genomic_DNA"/>
</dbReference>
<dbReference type="NCBIfam" id="NF002293">
    <property type="entry name" value="PRK01220.1"/>
    <property type="match status" value="1"/>
</dbReference>
<protein>
    <recommendedName>
        <fullName evidence="4">Malonate decarboxylase acyl carrier protein</fullName>
    </recommendedName>
</protein>
<dbReference type="AlphaFoldDB" id="A0A0P9V6A4"/>
<name>A0A0P9V6A4_PSEAV</name>
<comment type="PTM">
    <text evidence="5">Covalently binds the prosthetic group of malonate decarboxylase.</text>
</comment>
<feature type="non-terminal residue" evidence="7">
    <location>
        <position position="1"/>
    </location>
</feature>
<evidence type="ECO:0000256" key="5">
    <source>
        <dbReference type="PIRSR" id="PIRSR609662-50"/>
    </source>
</evidence>
<dbReference type="GO" id="GO:0005737">
    <property type="term" value="C:cytoplasm"/>
    <property type="evidence" value="ECO:0007669"/>
    <property type="project" value="UniProtKB-SubCell"/>
</dbReference>
<feature type="chain" id="PRO_5006170207" description="Malonate decarboxylase acyl carrier protein" evidence="6">
    <location>
        <begin position="19"/>
        <end position="130"/>
    </location>
</feature>